<proteinExistence type="predicted"/>
<feature type="region of interest" description="Disordered" evidence="1">
    <location>
        <begin position="39"/>
        <end position="69"/>
    </location>
</feature>
<dbReference type="EMBL" id="GBRH01213483">
    <property type="protein sequence ID" value="JAD84412.1"/>
    <property type="molecule type" value="Transcribed_RNA"/>
</dbReference>
<reference evidence="2" key="1">
    <citation type="submission" date="2014-09" db="EMBL/GenBank/DDBJ databases">
        <authorList>
            <person name="Magalhaes I.L.F."/>
            <person name="Oliveira U."/>
            <person name="Santos F.R."/>
            <person name="Vidigal T.H.D.A."/>
            <person name="Brescovit A.D."/>
            <person name="Santos A.J."/>
        </authorList>
    </citation>
    <scope>NUCLEOTIDE SEQUENCE</scope>
    <source>
        <tissue evidence="2">Shoot tissue taken approximately 20 cm above the soil surface</tissue>
    </source>
</reference>
<name>A0A0A9DKW8_ARUDO</name>
<sequence length="69" mass="6989">MATLPARSGVAENLSARDWSTARLGMPLLSCCRRASISATSDGRNRNAGAPVLGGRPIGASPTAATSPH</sequence>
<organism evidence="2">
    <name type="scientific">Arundo donax</name>
    <name type="common">Giant reed</name>
    <name type="synonym">Donax arundinaceus</name>
    <dbReference type="NCBI Taxonomy" id="35708"/>
    <lineage>
        <taxon>Eukaryota</taxon>
        <taxon>Viridiplantae</taxon>
        <taxon>Streptophyta</taxon>
        <taxon>Embryophyta</taxon>
        <taxon>Tracheophyta</taxon>
        <taxon>Spermatophyta</taxon>
        <taxon>Magnoliopsida</taxon>
        <taxon>Liliopsida</taxon>
        <taxon>Poales</taxon>
        <taxon>Poaceae</taxon>
        <taxon>PACMAD clade</taxon>
        <taxon>Arundinoideae</taxon>
        <taxon>Arundineae</taxon>
        <taxon>Arundo</taxon>
    </lineage>
</organism>
<evidence type="ECO:0000313" key="2">
    <source>
        <dbReference type="EMBL" id="JAD84412.1"/>
    </source>
</evidence>
<accession>A0A0A9DKW8</accession>
<dbReference type="AlphaFoldDB" id="A0A0A9DKW8"/>
<evidence type="ECO:0000256" key="1">
    <source>
        <dbReference type="SAM" id="MobiDB-lite"/>
    </source>
</evidence>
<protein>
    <submittedName>
        <fullName evidence="2">Uncharacterized protein</fullName>
    </submittedName>
</protein>
<reference evidence="2" key="2">
    <citation type="journal article" date="2015" name="Data Brief">
        <title>Shoot transcriptome of the giant reed, Arundo donax.</title>
        <authorList>
            <person name="Barrero R.A."/>
            <person name="Guerrero F.D."/>
            <person name="Moolhuijzen P."/>
            <person name="Goolsby J.A."/>
            <person name="Tidwell J."/>
            <person name="Bellgard S.E."/>
            <person name="Bellgard M.I."/>
        </authorList>
    </citation>
    <scope>NUCLEOTIDE SEQUENCE</scope>
    <source>
        <tissue evidence="2">Shoot tissue taken approximately 20 cm above the soil surface</tissue>
    </source>
</reference>